<gene>
    <name evidence="3" type="ORF">JCM9152_471</name>
</gene>
<dbReference type="Proteomes" id="UP000018895">
    <property type="component" value="Unassembled WGS sequence"/>
</dbReference>
<keyword evidence="1" id="KW-0472">Membrane</keyword>
<name>W4QAT6_9BACI</name>
<dbReference type="AlphaFoldDB" id="W4QAT6"/>
<sequence>MWAMGLASGYPAGAKLTARLRQEQKLTRIEAERLVSFTNSSNPLFIFGAIAVGFFHDATLGLLLALSHYLGNIIVGLCMRFHGVNDEERQSLDSSTRSWKSALTLLHEERLRDGRPIGKLLGDAVQSSIRTLLMIGGFIILFSVLNSILSLIGITAMIAAIFSIILSIFQIPNTLSYPLISGLFEITLGAKLASETDATLFQQVIVTSFFLAFSGFSVQAQVASILAETDIRFKPFFIARFFHGVFAALFACLLWTPIYRNQTSSNEQSSVLAVFMSEHSAPWFSIMWNWLVQYGFIMTFFMLVLYLILLLKRVDQHI</sequence>
<protein>
    <submittedName>
        <fullName evidence="3">Membrane protein</fullName>
    </submittedName>
</protein>
<dbReference type="Pfam" id="PF07670">
    <property type="entry name" value="Gate"/>
    <property type="match status" value="1"/>
</dbReference>
<feature type="domain" description="Nucleoside transporter/FeoB GTPase Gate" evidence="2">
    <location>
        <begin position="132"/>
        <end position="227"/>
    </location>
</feature>
<evidence type="ECO:0000259" key="2">
    <source>
        <dbReference type="Pfam" id="PF07670"/>
    </source>
</evidence>
<comment type="caution">
    <text evidence="3">The sequence shown here is derived from an EMBL/GenBank/DDBJ whole genome shotgun (WGS) entry which is preliminary data.</text>
</comment>
<proteinExistence type="predicted"/>
<evidence type="ECO:0000313" key="3">
    <source>
        <dbReference type="EMBL" id="GAE29130.1"/>
    </source>
</evidence>
<dbReference type="InterPro" id="IPR011642">
    <property type="entry name" value="Gate_dom"/>
</dbReference>
<evidence type="ECO:0000313" key="4">
    <source>
        <dbReference type="Proteomes" id="UP000018895"/>
    </source>
</evidence>
<keyword evidence="4" id="KW-1185">Reference proteome</keyword>
<feature type="transmembrane region" description="Helical" evidence="1">
    <location>
        <begin position="238"/>
        <end position="258"/>
    </location>
</feature>
<feature type="transmembrane region" description="Helical" evidence="1">
    <location>
        <begin position="291"/>
        <end position="311"/>
    </location>
</feature>
<keyword evidence="1" id="KW-1133">Transmembrane helix</keyword>
<reference evidence="3" key="1">
    <citation type="journal article" date="2014" name="Genome Announc.">
        <title>Draft Genome Sequences of Three Alkaliphilic Bacillus Strains, Bacillus wakoensis JCM 9140T, Bacillus akibai JCM 9157T, and Bacillus hemicellulosilyticus JCM 9152T.</title>
        <authorList>
            <person name="Yuki M."/>
            <person name="Oshima K."/>
            <person name="Suda W."/>
            <person name="Oshida Y."/>
            <person name="Kitamura K."/>
            <person name="Iida T."/>
            <person name="Hattori M."/>
            <person name="Ohkuma M."/>
        </authorList>
    </citation>
    <scope>NUCLEOTIDE SEQUENCE [LARGE SCALE GENOMIC DNA]</scope>
    <source>
        <strain evidence="3">JCM 9152</strain>
    </source>
</reference>
<dbReference type="EMBL" id="BAUU01000003">
    <property type="protein sequence ID" value="GAE29130.1"/>
    <property type="molecule type" value="Genomic_DNA"/>
</dbReference>
<feature type="transmembrane region" description="Helical" evidence="1">
    <location>
        <begin position="200"/>
        <end position="226"/>
    </location>
</feature>
<evidence type="ECO:0000256" key="1">
    <source>
        <dbReference type="SAM" id="Phobius"/>
    </source>
</evidence>
<dbReference type="STRING" id="1236971.JCM9152_471"/>
<organism evidence="3 4">
    <name type="scientific">Halalkalibacter hemicellulosilyticusJCM 9152</name>
    <dbReference type="NCBI Taxonomy" id="1236971"/>
    <lineage>
        <taxon>Bacteria</taxon>
        <taxon>Bacillati</taxon>
        <taxon>Bacillota</taxon>
        <taxon>Bacilli</taxon>
        <taxon>Bacillales</taxon>
        <taxon>Bacillaceae</taxon>
        <taxon>Halalkalibacter</taxon>
    </lineage>
</organism>
<keyword evidence="1" id="KW-0812">Transmembrane</keyword>
<accession>W4QAT6</accession>
<feature type="transmembrane region" description="Helical" evidence="1">
    <location>
        <begin position="44"/>
        <end position="70"/>
    </location>
</feature>